<feature type="domain" description="EAL" evidence="2">
    <location>
        <begin position="258"/>
        <end position="511"/>
    </location>
</feature>
<dbReference type="Gene3D" id="3.30.70.270">
    <property type="match status" value="1"/>
</dbReference>
<dbReference type="Proteomes" id="UP000321490">
    <property type="component" value="Unassembled WGS sequence"/>
</dbReference>
<name>A0A562IKY7_9ACTN</name>
<dbReference type="NCBIfam" id="TIGR00254">
    <property type="entry name" value="GGDEF"/>
    <property type="match status" value="1"/>
</dbReference>
<dbReference type="Pfam" id="PF00563">
    <property type="entry name" value="EAL"/>
    <property type="match status" value="1"/>
</dbReference>
<dbReference type="InterPro" id="IPR050706">
    <property type="entry name" value="Cyclic-di-GMP_PDE-like"/>
</dbReference>
<dbReference type="RefSeq" id="WP_166520888.1">
    <property type="nucleotide sequence ID" value="NZ_VLKF01000001.1"/>
</dbReference>
<sequence length="521" mass="55138">MGENAAGLRRTVLVEFCVVAALTLALGAVSVAVDLPATLVRWSRGPVPVDHLVVLLAGSHLFMIVFGARRGAQLKREHRRRARAESDLSHRARHDLLTGLLNRDAFAAAVDGALAAEAATPPALLFIDLDGFGDVNATLGHDTANDLLRAVADRLTAEAPTGAVVARLGGDEFGVLFTGAATADPGTSALGLLTALQQPVQLGELSLDVSVCAGLAAGPVTDPLELMRRADVAFADARTHRTGLVVYSPAIDTFDADRLVLHGELRRAVAAGELRLHYQPQVCLRTGRVIGVEGLVRWEHPRRGLLLPGSFIDLAEQTGLIRELTDAVLVQALADSRAWADAGRPLRVAVNLSARSLGDLELPGHVAALLRDAGVAPGALELEITETAVMEDPARAREVLRQLRLLGVGLSVDDFGTGHASLAYLSQLPVQTLKVDRSFVMGMLTDAGSRTIVKAIIGLAHDLGLRVVAEGVESVATWRELTALRCDEIQGFWLGGAIPSAELPALVAAVEQRLREHSARA</sequence>
<evidence type="ECO:0000259" key="3">
    <source>
        <dbReference type="PROSITE" id="PS50887"/>
    </source>
</evidence>
<dbReference type="SMART" id="SM00052">
    <property type="entry name" value="EAL"/>
    <property type="match status" value="1"/>
</dbReference>
<keyword evidence="1" id="KW-0472">Membrane</keyword>
<evidence type="ECO:0000313" key="5">
    <source>
        <dbReference type="Proteomes" id="UP000321490"/>
    </source>
</evidence>
<feature type="transmembrane region" description="Helical" evidence="1">
    <location>
        <begin position="52"/>
        <end position="72"/>
    </location>
</feature>
<reference evidence="4 5" key="1">
    <citation type="submission" date="2019-07" db="EMBL/GenBank/DDBJ databases">
        <title>R&amp;d 2014.</title>
        <authorList>
            <person name="Klenk H.-P."/>
        </authorList>
    </citation>
    <scope>NUCLEOTIDE SEQUENCE [LARGE SCALE GENOMIC DNA]</scope>
    <source>
        <strain evidence="4 5">DSM 45764</strain>
    </source>
</reference>
<dbReference type="InterPro" id="IPR035919">
    <property type="entry name" value="EAL_sf"/>
</dbReference>
<evidence type="ECO:0000259" key="2">
    <source>
        <dbReference type="PROSITE" id="PS50883"/>
    </source>
</evidence>
<protein>
    <submittedName>
        <fullName evidence="4">Diguanylate cyclase (GGDEF)-like protein</fullName>
    </submittedName>
</protein>
<evidence type="ECO:0000256" key="1">
    <source>
        <dbReference type="SAM" id="Phobius"/>
    </source>
</evidence>
<proteinExistence type="predicted"/>
<dbReference type="Pfam" id="PF00990">
    <property type="entry name" value="GGDEF"/>
    <property type="match status" value="1"/>
</dbReference>
<dbReference type="SUPFAM" id="SSF141868">
    <property type="entry name" value="EAL domain-like"/>
    <property type="match status" value="1"/>
</dbReference>
<dbReference type="InterPro" id="IPR000160">
    <property type="entry name" value="GGDEF_dom"/>
</dbReference>
<evidence type="ECO:0000313" key="4">
    <source>
        <dbReference type="EMBL" id="TWH71679.1"/>
    </source>
</evidence>
<dbReference type="PANTHER" id="PTHR33121">
    <property type="entry name" value="CYCLIC DI-GMP PHOSPHODIESTERASE PDEF"/>
    <property type="match status" value="1"/>
</dbReference>
<dbReference type="GO" id="GO:0071111">
    <property type="term" value="F:cyclic-guanylate-specific phosphodiesterase activity"/>
    <property type="evidence" value="ECO:0007669"/>
    <property type="project" value="InterPro"/>
</dbReference>
<dbReference type="PANTHER" id="PTHR33121:SF70">
    <property type="entry name" value="SIGNALING PROTEIN YKOW"/>
    <property type="match status" value="1"/>
</dbReference>
<dbReference type="PROSITE" id="PS50887">
    <property type="entry name" value="GGDEF"/>
    <property type="match status" value="1"/>
</dbReference>
<dbReference type="CDD" id="cd01949">
    <property type="entry name" value="GGDEF"/>
    <property type="match status" value="1"/>
</dbReference>
<gene>
    <name evidence="4" type="ORF">JD78_00177</name>
</gene>
<feature type="transmembrane region" description="Helical" evidence="1">
    <location>
        <begin position="12"/>
        <end position="32"/>
    </location>
</feature>
<dbReference type="AlphaFoldDB" id="A0A562IKY7"/>
<dbReference type="InterPro" id="IPR043128">
    <property type="entry name" value="Rev_trsase/Diguanyl_cyclase"/>
</dbReference>
<dbReference type="InterPro" id="IPR029787">
    <property type="entry name" value="Nucleotide_cyclase"/>
</dbReference>
<dbReference type="SUPFAM" id="SSF55073">
    <property type="entry name" value="Nucleotide cyclase"/>
    <property type="match status" value="1"/>
</dbReference>
<keyword evidence="1" id="KW-1133">Transmembrane helix</keyword>
<dbReference type="InterPro" id="IPR001633">
    <property type="entry name" value="EAL_dom"/>
</dbReference>
<accession>A0A562IKY7</accession>
<dbReference type="SMART" id="SM00267">
    <property type="entry name" value="GGDEF"/>
    <property type="match status" value="1"/>
</dbReference>
<feature type="domain" description="GGDEF" evidence="3">
    <location>
        <begin position="120"/>
        <end position="249"/>
    </location>
</feature>
<dbReference type="EMBL" id="VLKF01000001">
    <property type="protein sequence ID" value="TWH71679.1"/>
    <property type="molecule type" value="Genomic_DNA"/>
</dbReference>
<comment type="caution">
    <text evidence="4">The sequence shown here is derived from an EMBL/GenBank/DDBJ whole genome shotgun (WGS) entry which is preliminary data.</text>
</comment>
<organism evidence="4 5">
    <name type="scientific">Modestobacter roseus</name>
    <dbReference type="NCBI Taxonomy" id="1181884"/>
    <lineage>
        <taxon>Bacteria</taxon>
        <taxon>Bacillati</taxon>
        <taxon>Actinomycetota</taxon>
        <taxon>Actinomycetes</taxon>
        <taxon>Geodermatophilales</taxon>
        <taxon>Geodermatophilaceae</taxon>
        <taxon>Modestobacter</taxon>
    </lineage>
</organism>
<keyword evidence="5" id="KW-1185">Reference proteome</keyword>
<keyword evidence="1" id="KW-0812">Transmembrane</keyword>
<dbReference type="CDD" id="cd01948">
    <property type="entry name" value="EAL"/>
    <property type="match status" value="1"/>
</dbReference>
<dbReference type="PROSITE" id="PS50883">
    <property type="entry name" value="EAL"/>
    <property type="match status" value="1"/>
</dbReference>
<dbReference type="Gene3D" id="3.20.20.450">
    <property type="entry name" value="EAL domain"/>
    <property type="match status" value="1"/>
</dbReference>